<evidence type="ECO:0000313" key="2">
    <source>
        <dbReference type="EMBL" id="JAH78667.1"/>
    </source>
</evidence>
<feature type="compositionally biased region" description="Polar residues" evidence="1">
    <location>
        <begin position="39"/>
        <end position="54"/>
    </location>
</feature>
<evidence type="ECO:0000256" key="1">
    <source>
        <dbReference type="SAM" id="MobiDB-lite"/>
    </source>
</evidence>
<proteinExistence type="predicted"/>
<sequence length="54" mass="6248">MMLQVNFVPYFSACGPHTDKNQYQTPKPIKSLESRPDTESSLTRPLRNQLNRPD</sequence>
<dbReference type="AlphaFoldDB" id="A0A0E9VKS1"/>
<name>A0A0E9VKS1_ANGAN</name>
<accession>A0A0E9VKS1</accession>
<feature type="region of interest" description="Disordered" evidence="1">
    <location>
        <begin position="14"/>
        <end position="54"/>
    </location>
</feature>
<organism evidence="2">
    <name type="scientific">Anguilla anguilla</name>
    <name type="common">European freshwater eel</name>
    <name type="synonym">Muraena anguilla</name>
    <dbReference type="NCBI Taxonomy" id="7936"/>
    <lineage>
        <taxon>Eukaryota</taxon>
        <taxon>Metazoa</taxon>
        <taxon>Chordata</taxon>
        <taxon>Craniata</taxon>
        <taxon>Vertebrata</taxon>
        <taxon>Euteleostomi</taxon>
        <taxon>Actinopterygii</taxon>
        <taxon>Neopterygii</taxon>
        <taxon>Teleostei</taxon>
        <taxon>Anguilliformes</taxon>
        <taxon>Anguillidae</taxon>
        <taxon>Anguilla</taxon>
    </lineage>
</organism>
<reference evidence="2" key="1">
    <citation type="submission" date="2014-11" db="EMBL/GenBank/DDBJ databases">
        <authorList>
            <person name="Amaro Gonzalez C."/>
        </authorList>
    </citation>
    <scope>NUCLEOTIDE SEQUENCE</scope>
</reference>
<dbReference type="EMBL" id="GBXM01029910">
    <property type="protein sequence ID" value="JAH78667.1"/>
    <property type="molecule type" value="Transcribed_RNA"/>
</dbReference>
<reference evidence="2" key="2">
    <citation type="journal article" date="2015" name="Fish Shellfish Immunol.">
        <title>Early steps in the European eel (Anguilla anguilla)-Vibrio vulnificus interaction in the gills: Role of the RtxA13 toxin.</title>
        <authorList>
            <person name="Callol A."/>
            <person name="Pajuelo D."/>
            <person name="Ebbesson L."/>
            <person name="Teles M."/>
            <person name="MacKenzie S."/>
            <person name="Amaro C."/>
        </authorList>
    </citation>
    <scope>NUCLEOTIDE SEQUENCE</scope>
</reference>
<protein>
    <submittedName>
        <fullName evidence="2">Uncharacterized protein</fullName>
    </submittedName>
</protein>